<gene>
    <name evidence="2" type="ORF">FRX31_023441</name>
</gene>
<reference evidence="2 3" key="1">
    <citation type="submission" date="2020-06" db="EMBL/GenBank/DDBJ databases">
        <title>Transcriptomic and genomic resources for Thalictrum thalictroides and T. hernandezii: Facilitating candidate gene discovery in an emerging model plant lineage.</title>
        <authorList>
            <person name="Arias T."/>
            <person name="Riano-Pachon D.M."/>
            <person name="Di Stilio V.S."/>
        </authorList>
    </citation>
    <scope>NUCLEOTIDE SEQUENCE [LARGE SCALE GENOMIC DNA]</scope>
    <source>
        <strain evidence="3">cv. WT478/WT964</strain>
        <tissue evidence="2">Leaves</tissue>
    </source>
</reference>
<protein>
    <submittedName>
        <fullName evidence="2">Uncharacterized protein</fullName>
    </submittedName>
</protein>
<sequence length="64" mass="7272">MFLGQERTGQGNNVQGRGGARQVDKPRFFVQAEQGFCRSFIPIPALYRSGERRTGHHIHKPSVY</sequence>
<accession>A0A7J6VRH1</accession>
<organism evidence="2 3">
    <name type="scientific">Thalictrum thalictroides</name>
    <name type="common">Rue-anemone</name>
    <name type="synonym">Anemone thalictroides</name>
    <dbReference type="NCBI Taxonomy" id="46969"/>
    <lineage>
        <taxon>Eukaryota</taxon>
        <taxon>Viridiplantae</taxon>
        <taxon>Streptophyta</taxon>
        <taxon>Embryophyta</taxon>
        <taxon>Tracheophyta</taxon>
        <taxon>Spermatophyta</taxon>
        <taxon>Magnoliopsida</taxon>
        <taxon>Ranunculales</taxon>
        <taxon>Ranunculaceae</taxon>
        <taxon>Thalictroideae</taxon>
        <taxon>Thalictrum</taxon>
    </lineage>
</organism>
<proteinExistence type="predicted"/>
<dbReference type="AlphaFoldDB" id="A0A7J6VRH1"/>
<keyword evidence="3" id="KW-1185">Reference proteome</keyword>
<feature type="region of interest" description="Disordered" evidence="1">
    <location>
        <begin position="1"/>
        <end position="25"/>
    </location>
</feature>
<evidence type="ECO:0000256" key="1">
    <source>
        <dbReference type="SAM" id="MobiDB-lite"/>
    </source>
</evidence>
<evidence type="ECO:0000313" key="3">
    <source>
        <dbReference type="Proteomes" id="UP000554482"/>
    </source>
</evidence>
<dbReference type="EMBL" id="JABWDY010028616">
    <property type="protein sequence ID" value="KAF5186972.1"/>
    <property type="molecule type" value="Genomic_DNA"/>
</dbReference>
<evidence type="ECO:0000313" key="2">
    <source>
        <dbReference type="EMBL" id="KAF5186972.1"/>
    </source>
</evidence>
<name>A0A7J6VRH1_THATH</name>
<dbReference type="Proteomes" id="UP000554482">
    <property type="component" value="Unassembled WGS sequence"/>
</dbReference>
<comment type="caution">
    <text evidence="2">The sequence shown here is derived from an EMBL/GenBank/DDBJ whole genome shotgun (WGS) entry which is preliminary data.</text>
</comment>